<dbReference type="InterPro" id="IPR000719">
    <property type="entry name" value="Prot_kinase_dom"/>
</dbReference>
<dbReference type="Gene3D" id="3.30.200.20">
    <property type="entry name" value="Phosphorylase Kinase, domain 1"/>
    <property type="match status" value="1"/>
</dbReference>
<dbReference type="FunFam" id="1.10.510.10:FF:000048">
    <property type="entry name" value="Protein kinase C"/>
    <property type="match status" value="1"/>
</dbReference>
<accession>A0A0L0FKH9</accession>
<keyword evidence="9" id="KW-1185">Reference proteome</keyword>
<evidence type="ECO:0000313" key="9">
    <source>
        <dbReference type="Proteomes" id="UP000054560"/>
    </source>
</evidence>
<evidence type="ECO:0000256" key="2">
    <source>
        <dbReference type="ARBA" id="ARBA00022553"/>
    </source>
</evidence>
<proteinExistence type="predicted"/>
<keyword evidence="5 8" id="KW-0418">Kinase</keyword>
<dbReference type="InterPro" id="IPR011009">
    <property type="entry name" value="Kinase-like_dom_sf"/>
</dbReference>
<dbReference type="InterPro" id="IPR008271">
    <property type="entry name" value="Ser/Thr_kinase_AS"/>
</dbReference>
<feature type="domain" description="Protein kinase" evidence="7">
    <location>
        <begin position="1"/>
        <end position="244"/>
    </location>
</feature>
<dbReference type="eggNOG" id="KOG0616">
    <property type="taxonomic scope" value="Eukaryota"/>
</dbReference>
<dbReference type="OrthoDB" id="63267at2759"/>
<keyword evidence="4" id="KW-0547">Nucleotide-binding</keyword>
<dbReference type="GeneID" id="25910758"/>
<dbReference type="SUPFAM" id="SSF56112">
    <property type="entry name" value="Protein kinase-like (PK-like)"/>
    <property type="match status" value="1"/>
</dbReference>
<dbReference type="GO" id="GO:0005524">
    <property type="term" value="F:ATP binding"/>
    <property type="evidence" value="ECO:0007669"/>
    <property type="project" value="UniProtKB-KW"/>
</dbReference>
<dbReference type="Pfam" id="PF00069">
    <property type="entry name" value="Pkinase"/>
    <property type="match status" value="1"/>
</dbReference>
<feature type="non-terminal residue" evidence="8">
    <location>
        <position position="270"/>
    </location>
</feature>
<evidence type="ECO:0000256" key="3">
    <source>
        <dbReference type="ARBA" id="ARBA00022679"/>
    </source>
</evidence>
<dbReference type="Gene3D" id="1.10.510.10">
    <property type="entry name" value="Transferase(Phosphotransferase) domain 1"/>
    <property type="match status" value="1"/>
</dbReference>
<dbReference type="EMBL" id="KQ242781">
    <property type="protein sequence ID" value="KNC77284.1"/>
    <property type="molecule type" value="Genomic_DNA"/>
</dbReference>
<dbReference type="RefSeq" id="XP_014151186.1">
    <property type="nucleotide sequence ID" value="XM_014295711.1"/>
</dbReference>
<evidence type="ECO:0000256" key="1">
    <source>
        <dbReference type="ARBA" id="ARBA00022527"/>
    </source>
</evidence>
<dbReference type="AlphaFoldDB" id="A0A0L0FKH9"/>
<evidence type="ECO:0000256" key="6">
    <source>
        <dbReference type="ARBA" id="ARBA00022840"/>
    </source>
</evidence>
<keyword evidence="2" id="KW-0597">Phosphoprotein</keyword>
<evidence type="ECO:0000313" key="8">
    <source>
        <dbReference type="EMBL" id="KNC77284.1"/>
    </source>
</evidence>
<keyword evidence="1" id="KW-0723">Serine/threonine-protein kinase</keyword>
<dbReference type="PANTHER" id="PTHR24353">
    <property type="entry name" value="CYCLIC NUCLEOTIDE-DEPENDENT PROTEIN KINASE"/>
    <property type="match status" value="1"/>
</dbReference>
<evidence type="ECO:0000256" key="4">
    <source>
        <dbReference type="ARBA" id="ARBA00022741"/>
    </source>
</evidence>
<protein>
    <submittedName>
        <fullName evidence="8">AGC/PKA protein kinase</fullName>
    </submittedName>
</protein>
<gene>
    <name evidence="8" type="ORF">SARC_10254</name>
</gene>
<dbReference type="Proteomes" id="UP000054560">
    <property type="component" value="Unassembled WGS sequence"/>
</dbReference>
<dbReference type="GO" id="GO:0004674">
    <property type="term" value="F:protein serine/threonine kinase activity"/>
    <property type="evidence" value="ECO:0007669"/>
    <property type="project" value="UniProtKB-KW"/>
</dbReference>
<evidence type="ECO:0000259" key="7">
    <source>
        <dbReference type="PROSITE" id="PS50011"/>
    </source>
</evidence>
<dbReference type="STRING" id="667725.A0A0L0FKH9"/>
<sequence length="270" mass="30515">MQPTAESSYRYTFTYNNKSILPFASQDEKETMKEISVHSAPFCVKTIAAFQDSTYFYFVMEHVPGGEIFAHLQAAPNHRFGDKRARFYICEVILALRHLHEQGGVVYRDIKPENLLVDSKGHVKLIDFGFAKKLGIVEKTFTICGTPDYLAPEMIQGQGYGREADYWAVGVLTFELLCGFPPFVTLNPRTGRANFSDVKQSRFKIPGWVTPAAQDFIVSLLVADADSRLGHSGGFEAIMGHEWFRGVDWDKVLRMEVKPPKPMSRIKHGL</sequence>
<keyword evidence="6" id="KW-0067">ATP-binding</keyword>
<dbReference type="PROSITE" id="PS50011">
    <property type="entry name" value="PROTEIN_KINASE_DOM"/>
    <property type="match status" value="1"/>
</dbReference>
<name>A0A0L0FKH9_9EUKA</name>
<dbReference type="SMART" id="SM00220">
    <property type="entry name" value="S_TKc"/>
    <property type="match status" value="1"/>
</dbReference>
<reference evidence="8 9" key="1">
    <citation type="submission" date="2011-02" db="EMBL/GenBank/DDBJ databases">
        <title>The Genome Sequence of Sphaeroforma arctica JP610.</title>
        <authorList>
            <consortium name="The Broad Institute Genome Sequencing Platform"/>
            <person name="Russ C."/>
            <person name="Cuomo C."/>
            <person name="Young S.K."/>
            <person name="Zeng Q."/>
            <person name="Gargeya S."/>
            <person name="Alvarado L."/>
            <person name="Berlin A."/>
            <person name="Chapman S.B."/>
            <person name="Chen Z."/>
            <person name="Freedman E."/>
            <person name="Gellesch M."/>
            <person name="Goldberg J."/>
            <person name="Griggs A."/>
            <person name="Gujja S."/>
            <person name="Heilman E."/>
            <person name="Heiman D."/>
            <person name="Howarth C."/>
            <person name="Mehta T."/>
            <person name="Neiman D."/>
            <person name="Pearson M."/>
            <person name="Roberts A."/>
            <person name="Saif S."/>
            <person name="Shea T."/>
            <person name="Shenoy N."/>
            <person name="Sisk P."/>
            <person name="Stolte C."/>
            <person name="Sykes S."/>
            <person name="White J."/>
            <person name="Yandava C."/>
            <person name="Burger G."/>
            <person name="Gray M.W."/>
            <person name="Holland P.W.H."/>
            <person name="King N."/>
            <person name="Lang F.B.F."/>
            <person name="Roger A.J."/>
            <person name="Ruiz-Trillo I."/>
            <person name="Haas B."/>
            <person name="Nusbaum C."/>
            <person name="Birren B."/>
        </authorList>
    </citation>
    <scope>NUCLEOTIDE SEQUENCE [LARGE SCALE GENOMIC DNA]</scope>
    <source>
        <strain evidence="8 9">JP610</strain>
    </source>
</reference>
<keyword evidence="3" id="KW-0808">Transferase</keyword>
<dbReference type="PROSITE" id="PS00108">
    <property type="entry name" value="PROTEIN_KINASE_ST"/>
    <property type="match status" value="1"/>
</dbReference>
<organism evidence="8 9">
    <name type="scientific">Sphaeroforma arctica JP610</name>
    <dbReference type="NCBI Taxonomy" id="667725"/>
    <lineage>
        <taxon>Eukaryota</taxon>
        <taxon>Ichthyosporea</taxon>
        <taxon>Ichthyophonida</taxon>
        <taxon>Sphaeroforma</taxon>
    </lineage>
</organism>
<evidence type="ECO:0000256" key="5">
    <source>
        <dbReference type="ARBA" id="ARBA00022777"/>
    </source>
</evidence>